<keyword evidence="1" id="KW-1133">Transmembrane helix</keyword>
<proteinExistence type="predicted"/>
<dbReference type="PANTHER" id="PTHR12526">
    <property type="entry name" value="GLYCOSYLTRANSFERASE"/>
    <property type="match status" value="1"/>
</dbReference>
<dbReference type="AlphaFoldDB" id="A0A0G1Y162"/>
<keyword evidence="4" id="KW-0808">Transferase</keyword>
<evidence type="ECO:0000259" key="2">
    <source>
        <dbReference type="Pfam" id="PF00534"/>
    </source>
</evidence>
<dbReference type="EMBL" id="LCRM01000002">
    <property type="protein sequence ID" value="KKW37158.1"/>
    <property type="molecule type" value="Genomic_DNA"/>
</dbReference>
<dbReference type="Pfam" id="PF00534">
    <property type="entry name" value="Glycos_transf_1"/>
    <property type="match status" value="1"/>
</dbReference>
<sequence>MTSSHTRKKIFYGITKSNWGGAQRYVFDLATGIAQEFDRAVVLGGNGELKERLEEAGIRVQVLSGLSRDVGLANDLRSFVQLLRLFKSEAPDIVHLNSSKMGALGALAARLVGVPTVLFTAHGWAFNEDRSVLSKAVIKLIYWFTFLLCTRVIVVSHALVRDVSRFPFVQKKFVVLHSGIVPVPLLSRAEARLKLMPNAPEHARWIGTIAELHHVKGLSYALRAMSEVTKRHDVVFVIVGEGEERERLQALIGELGLNDRAILVGHVQNAAAYLGAFDMFLLTSVSEALGYVLLEAGFASLPVVATNVGGIPEIVEHMHSGLLVPSRSVESIVSAVCALLEDPDRATQFGKALKEHVDASFRREPMLMLTMKLYK</sequence>
<dbReference type="Proteomes" id="UP000034290">
    <property type="component" value="Unassembled WGS sequence"/>
</dbReference>
<feature type="domain" description="Glycosyltransferase subfamily 4-like N-terminal" evidence="3">
    <location>
        <begin position="19"/>
        <end position="180"/>
    </location>
</feature>
<evidence type="ECO:0000256" key="1">
    <source>
        <dbReference type="SAM" id="Phobius"/>
    </source>
</evidence>
<dbReference type="GO" id="GO:0016757">
    <property type="term" value="F:glycosyltransferase activity"/>
    <property type="evidence" value="ECO:0007669"/>
    <property type="project" value="InterPro"/>
</dbReference>
<accession>A0A0G1Y162</accession>
<keyword evidence="1" id="KW-0812">Transmembrane</keyword>
<feature type="domain" description="Glycosyl transferase family 1" evidence="2">
    <location>
        <begin position="200"/>
        <end position="355"/>
    </location>
</feature>
<dbReference type="Gene3D" id="3.40.50.2000">
    <property type="entry name" value="Glycogen Phosphorylase B"/>
    <property type="match status" value="2"/>
</dbReference>
<protein>
    <submittedName>
        <fullName evidence="4">Second mannosyl transferase</fullName>
    </submittedName>
</protein>
<evidence type="ECO:0000313" key="5">
    <source>
        <dbReference type="Proteomes" id="UP000034290"/>
    </source>
</evidence>
<evidence type="ECO:0000313" key="4">
    <source>
        <dbReference type="EMBL" id="KKW37158.1"/>
    </source>
</evidence>
<dbReference type="InterPro" id="IPR001296">
    <property type="entry name" value="Glyco_trans_1"/>
</dbReference>
<dbReference type="Pfam" id="PF13439">
    <property type="entry name" value="Glyco_transf_4"/>
    <property type="match status" value="1"/>
</dbReference>
<dbReference type="SUPFAM" id="SSF53756">
    <property type="entry name" value="UDP-Glycosyltransferase/glycogen phosphorylase"/>
    <property type="match status" value="1"/>
</dbReference>
<dbReference type="InterPro" id="IPR028098">
    <property type="entry name" value="Glyco_trans_4-like_N"/>
</dbReference>
<comment type="caution">
    <text evidence="4">The sequence shown here is derived from an EMBL/GenBank/DDBJ whole genome shotgun (WGS) entry which is preliminary data.</text>
</comment>
<gene>
    <name evidence="4" type="ORF">UY81_C0002G0016</name>
</gene>
<feature type="transmembrane region" description="Helical" evidence="1">
    <location>
        <begin position="140"/>
        <end position="160"/>
    </location>
</feature>
<reference evidence="4 5" key="1">
    <citation type="journal article" date="2015" name="Nature">
        <title>rRNA introns, odd ribosomes, and small enigmatic genomes across a large radiation of phyla.</title>
        <authorList>
            <person name="Brown C.T."/>
            <person name="Hug L.A."/>
            <person name="Thomas B.C."/>
            <person name="Sharon I."/>
            <person name="Castelle C.J."/>
            <person name="Singh A."/>
            <person name="Wilkins M.J."/>
            <person name="Williams K.H."/>
            <person name="Banfield J.F."/>
        </authorList>
    </citation>
    <scope>NUCLEOTIDE SEQUENCE [LARGE SCALE GENOMIC DNA]</scope>
</reference>
<keyword evidence="1" id="KW-0472">Membrane</keyword>
<evidence type="ECO:0000259" key="3">
    <source>
        <dbReference type="Pfam" id="PF13439"/>
    </source>
</evidence>
<organism evidence="4 5">
    <name type="scientific">Candidatus Giovannonibacteria bacterium GW2011_GWA2_53_7</name>
    <dbReference type="NCBI Taxonomy" id="1618650"/>
    <lineage>
        <taxon>Bacteria</taxon>
        <taxon>Candidatus Giovannoniibacteriota</taxon>
    </lineage>
</organism>
<feature type="transmembrane region" description="Helical" evidence="1">
    <location>
        <begin position="103"/>
        <end position="125"/>
    </location>
</feature>
<name>A0A0G1Y162_9BACT</name>